<name>A0AC35TP47_9BILA</name>
<protein>
    <submittedName>
        <fullName evidence="2">Integrator complex subunit 10</fullName>
    </submittedName>
</protein>
<organism evidence="1 2">
    <name type="scientific">Rhabditophanes sp. KR3021</name>
    <dbReference type="NCBI Taxonomy" id="114890"/>
    <lineage>
        <taxon>Eukaryota</taxon>
        <taxon>Metazoa</taxon>
        <taxon>Ecdysozoa</taxon>
        <taxon>Nematoda</taxon>
        <taxon>Chromadorea</taxon>
        <taxon>Rhabditida</taxon>
        <taxon>Tylenchina</taxon>
        <taxon>Panagrolaimomorpha</taxon>
        <taxon>Strongyloidoidea</taxon>
        <taxon>Alloionematidae</taxon>
        <taxon>Rhabditophanes</taxon>
    </lineage>
</organism>
<accession>A0AC35TP47</accession>
<evidence type="ECO:0000313" key="2">
    <source>
        <dbReference type="WBParaSite" id="RSKR_0000255200.1"/>
    </source>
</evidence>
<reference evidence="2" key="1">
    <citation type="submission" date="2016-11" db="UniProtKB">
        <authorList>
            <consortium name="WormBaseParasite"/>
        </authorList>
    </citation>
    <scope>IDENTIFICATION</scope>
    <source>
        <strain evidence="2">KR3021</strain>
    </source>
</reference>
<evidence type="ECO:0000313" key="1">
    <source>
        <dbReference type="Proteomes" id="UP000095286"/>
    </source>
</evidence>
<dbReference type="WBParaSite" id="RSKR_0000255200.1">
    <property type="protein sequence ID" value="RSKR_0000255200.1"/>
    <property type="gene ID" value="RSKR_0000255200"/>
</dbReference>
<dbReference type="Proteomes" id="UP000095286">
    <property type="component" value="Unplaced"/>
</dbReference>
<sequence>MDPFTYASALEDSQIVSANTLRFSLLAKGVAETHNLIDYTCAIQLETPMDPIYQFLDFHGVTRHALYDHIFKDLSTLMLQKVQSLGADKSGDSHTLLTNLLEKSFTLNKVPEIRPTLCEILKVITAVDPMYVQEIGKNKDLYEACGITVKRQIWASFPELFLKELEPIFESYIEAKNKLVLSVESNATNFFGWETTKSKRNWKQIKQIVEMFGTDPILYKLTMTSIKKFFKSTGDYHLLSLRAEIINLAYDTNATFISTNESSSVFSSTLDFIVIEKDFKDFRFKTLKAELETKETVMFEKLTAIALLVADPHITHVLLNLVVSILMENASTKHKQVRENATLMFLIKLIYMGTKVSEAIDMEDYAQSTNNEKYKKLFEFENNDLIRVFLPEFTMMIIDDLLELDLISCTLEKNELSSIISKERGTVPDSVVCFISENETAALIWLHYFTTVLPKNGGNASIATIMRYMERLTILHNNLIFRAPWNNFLVQKLIMSSSFMVKVSKNINIMQMFIETMLFPNQIHYPGNKYFILRCALFAKIYIGEIMAKKYIEGVHPRFNYGTVEGDDDLGSEQDKIQYAEAYNKVLKKMYVARIASGEVVVDEKNLALTLAQNSISPSV</sequence>
<proteinExistence type="predicted"/>